<evidence type="ECO:0000313" key="8">
    <source>
        <dbReference type="EMBL" id="CDX04180.1"/>
    </source>
</evidence>
<evidence type="ECO:0000256" key="3">
    <source>
        <dbReference type="ARBA" id="ARBA00022475"/>
    </source>
</evidence>
<feature type="transmembrane region" description="Helical" evidence="7">
    <location>
        <begin position="204"/>
        <end position="224"/>
    </location>
</feature>
<sequence length="365" mass="39422">MLINIVCIAVILIGAWAWFRGYAGRPGSAHLDQYTVWGLYITLFLFLEATGVGAMFIAAVSKDLKYRLQLALAGVVSLAAASLAIMADLGGIGNSWRMFLTPNLSSPIFLDVLFLSLALLCGLFFIVTLSKGKQPKISAAATALMSVLLPFGTAILFITLPGRMGWSSSLEVAVFLAQAALAGLCCFIILGYRKFDDFGKLSKWLMSFLIINLALIVGEITLSLYDSGIESLPLRTLMTGEYAILFWLWIIGGLVCPIVMTFYKKSTAMAAGLGLGGILLAKFLFVIKGNMYPFLRAGQGLKIDILNSGLAGHQKVAAYIPTFEECLVAFAVVAFMILAYNLLSQVFAKTTAMPQNLETEKEISG</sequence>
<feature type="transmembrane region" description="Helical" evidence="7">
    <location>
        <begin position="244"/>
        <end position="263"/>
    </location>
</feature>
<protein>
    <submittedName>
        <fullName evidence="8">Molybdopterin oxidoreductase, chain C</fullName>
    </submittedName>
</protein>
<feature type="transmembrane region" description="Helical" evidence="7">
    <location>
        <begin position="107"/>
        <end position="127"/>
    </location>
</feature>
<feature type="transmembrane region" description="Helical" evidence="7">
    <location>
        <begin position="39"/>
        <end position="61"/>
    </location>
</feature>
<dbReference type="InterPro" id="IPR005614">
    <property type="entry name" value="NrfD-like"/>
</dbReference>
<feature type="transmembrane region" description="Helical" evidence="7">
    <location>
        <begin position="139"/>
        <end position="160"/>
    </location>
</feature>
<evidence type="ECO:0000256" key="7">
    <source>
        <dbReference type="SAM" id="Phobius"/>
    </source>
</evidence>
<comment type="similarity">
    <text evidence="2">Belongs to the NrfD family.</text>
</comment>
<comment type="subcellular location">
    <subcellularLocation>
        <location evidence="1">Cell membrane</location>
        <topology evidence="1">Multi-pass membrane protein</topology>
    </subcellularLocation>
</comment>
<feature type="transmembrane region" description="Helical" evidence="7">
    <location>
        <begin position="68"/>
        <end position="87"/>
    </location>
</feature>
<evidence type="ECO:0000256" key="4">
    <source>
        <dbReference type="ARBA" id="ARBA00022692"/>
    </source>
</evidence>
<keyword evidence="4 7" id="KW-0812">Transmembrane</keyword>
<evidence type="ECO:0000256" key="1">
    <source>
        <dbReference type="ARBA" id="ARBA00004651"/>
    </source>
</evidence>
<dbReference type="PATRIC" id="fig|49338.4.peg.4622"/>
<dbReference type="GO" id="GO:0005886">
    <property type="term" value="C:plasma membrane"/>
    <property type="evidence" value="ECO:0007669"/>
    <property type="project" value="UniProtKB-SubCell"/>
</dbReference>
<keyword evidence="5 7" id="KW-1133">Transmembrane helix</keyword>
<organism evidence="8">
    <name type="scientific">Desulfitobacterium hafniense</name>
    <name type="common">Desulfitobacterium frappieri</name>
    <dbReference type="NCBI Taxonomy" id="49338"/>
    <lineage>
        <taxon>Bacteria</taxon>
        <taxon>Bacillati</taxon>
        <taxon>Bacillota</taxon>
        <taxon>Clostridia</taxon>
        <taxon>Eubacteriales</taxon>
        <taxon>Desulfitobacteriaceae</taxon>
        <taxon>Desulfitobacterium</taxon>
    </lineage>
</organism>
<evidence type="ECO:0000256" key="2">
    <source>
        <dbReference type="ARBA" id="ARBA00008929"/>
    </source>
</evidence>
<feature type="transmembrane region" description="Helical" evidence="7">
    <location>
        <begin position="172"/>
        <end position="192"/>
    </location>
</feature>
<evidence type="ECO:0000256" key="5">
    <source>
        <dbReference type="ARBA" id="ARBA00022989"/>
    </source>
</evidence>
<feature type="transmembrane region" description="Helical" evidence="7">
    <location>
        <begin position="270"/>
        <end position="287"/>
    </location>
</feature>
<accession>A0A098B716</accession>
<evidence type="ECO:0000256" key="6">
    <source>
        <dbReference type="ARBA" id="ARBA00023136"/>
    </source>
</evidence>
<name>A0A098B716_DESHA</name>
<proteinExistence type="inferred from homology"/>
<keyword evidence="6 7" id="KW-0472">Membrane</keyword>
<feature type="transmembrane region" description="Helical" evidence="7">
    <location>
        <begin position="327"/>
        <end position="343"/>
    </location>
</feature>
<dbReference type="Gene3D" id="1.20.1630.10">
    <property type="entry name" value="Formate dehydrogenase/DMSO reductase domain"/>
    <property type="match status" value="1"/>
</dbReference>
<keyword evidence="3" id="KW-1003">Cell membrane</keyword>
<dbReference type="Pfam" id="PF03916">
    <property type="entry name" value="NrfD"/>
    <property type="match status" value="1"/>
</dbReference>
<gene>
    <name evidence="8" type="ORF">DPCES_4294</name>
</gene>
<reference evidence="8" key="1">
    <citation type="submission" date="2014-07" db="EMBL/GenBank/DDBJ databases">
        <authorList>
            <person name="Hornung V.Bastian."/>
        </authorList>
    </citation>
    <scope>NUCLEOTIDE SEQUENCE</scope>
    <source>
        <strain evidence="8">PCE-S</strain>
    </source>
</reference>
<dbReference type="EMBL" id="LK996017">
    <property type="protein sequence ID" value="CDX04180.1"/>
    <property type="molecule type" value="Genomic_DNA"/>
</dbReference>
<dbReference type="AlphaFoldDB" id="A0A098B716"/>